<dbReference type="GO" id="GO:0016020">
    <property type="term" value="C:membrane"/>
    <property type="evidence" value="ECO:0007669"/>
    <property type="project" value="UniProtKB-SubCell"/>
</dbReference>
<evidence type="ECO:0000256" key="5">
    <source>
        <dbReference type="ARBA" id="ARBA00022692"/>
    </source>
</evidence>
<evidence type="ECO:0000313" key="12">
    <source>
        <dbReference type="Proteomes" id="UP000836841"/>
    </source>
</evidence>
<name>A0AAU9SB80_THLAR</name>
<feature type="transmembrane region" description="Helical" evidence="10">
    <location>
        <begin position="750"/>
        <end position="771"/>
    </location>
</feature>
<evidence type="ECO:0000256" key="2">
    <source>
        <dbReference type="ARBA" id="ARBA00005982"/>
    </source>
</evidence>
<comment type="similarity">
    <text evidence="3">Belongs to the copper transporter (Ctr) (TC 1.A.56) family. SLC31A subfamily.</text>
</comment>
<feature type="transmembrane region" description="Helical" evidence="10">
    <location>
        <begin position="197"/>
        <end position="217"/>
    </location>
</feature>
<feature type="transmembrane region" description="Helical" evidence="10">
    <location>
        <begin position="950"/>
        <end position="971"/>
    </location>
</feature>
<keyword evidence="6" id="KW-0186">Copper</keyword>
<feature type="transmembrane region" description="Helical" evidence="10">
    <location>
        <begin position="1025"/>
        <end position="1050"/>
    </location>
</feature>
<evidence type="ECO:0000256" key="6">
    <source>
        <dbReference type="ARBA" id="ARBA00022796"/>
    </source>
</evidence>
<dbReference type="EMBL" id="OU466860">
    <property type="protein sequence ID" value="CAH2058868.1"/>
    <property type="molecule type" value="Genomic_DNA"/>
</dbReference>
<evidence type="ECO:0000256" key="7">
    <source>
        <dbReference type="ARBA" id="ARBA00022989"/>
    </source>
</evidence>
<keyword evidence="12" id="KW-1185">Reference proteome</keyword>
<evidence type="ECO:0000256" key="1">
    <source>
        <dbReference type="ARBA" id="ARBA00004141"/>
    </source>
</evidence>
<dbReference type="PANTHER" id="PTHR11654">
    <property type="entry name" value="OLIGOPEPTIDE TRANSPORTER-RELATED"/>
    <property type="match status" value="1"/>
</dbReference>
<feature type="transmembrane region" description="Helical" evidence="10">
    <location>
        <begin position="80"/>
        <end position="99"/>
    </location>
</feature>
<keyword evidence="8 10" id="KW-0472">Membrane</keyword>
<keyword evidence="6" id="KW-0187">Copper transport</keyword>
<keyword evidence="4" id="KW-0597">Phosphoprotein</keyword>
<dbReference type="Pfam" id="PF04145">
    <property type="entry name" value="Ctr"/>
    <property type="match status" value="2"/>
</dbReference>
<proteinExistence type="inferred from homology"/>
<dbReference type="GO" id="GO:0042937">
    <property type="term" value="F:tripeptide transmembrane transporter activity"/>
    <property type="evidence" value="ECO:0007669"/>
    <property type="project" value="InterPro"/>
</dbReference>
<dbReference type="InterPro" id="IPR036259">
    <property type="entry name" value="MFS_trans_sf"/>
</dbReference>
<feature type="transmembrane region" description="Helical" evidence="10">
    <location>
        <begin position="722"/>
        <end position="744"/>
    </location>
</feature>
<accession>A0AAU9SB80</accession>
<dbReference type="Gene3D" id="1.20.1250.20">
    <property type="entry name" value="MFS general substrate transporter like domains"/>
    <property type="match status" value="1"/>
</dbReference>
<organism evidence="11 12">
    <name type="scientific">Thlaspi arvense</name>
    <name type="common">Field penny-cress</name>
    <dbReference type="NCBI Taxonomy" id="13288"/>
    <lineage>
        <taxon>Eukaryota</taxon>
        <taxon>Viridiplantae</taxon>
        <taxon>Streptophyta</taxon>
        <taxon>Embryophyta</taxon>
        <taxon>Tracheophyta</taxon>
        <taxon>Spermatophyta</taxon>
        <taxon>Magnoliopsida</taxon>
        <taxon>eudicotyledons</taxon>
        <taxon>Gunneridae</taxon>
        <taxon>Pentapetalae</taxon>
        <taxon>rosids</taxon>
        <taxon>malvids</taxon>
        <taxon>Brassicales</taxon>
        <taxon>Brassicaceae</taxon>
        <taxon>Thlaspideae</taxon>
        <taxon>Thlaspi</taxon>
    </lineage>
</organism>
<evidence type="ECO:0000256" key="9">
    <source>
        <dbReference type="SAM" id="MobiDB-lite"/>
    </source>
</evidence>
<evidence type="ECO:0000313" key="11">
    <source>
        <dbReference type="EMBL" id="CAH2058868.1"/>
    </source>
</evidence>
<feature type="transmembrane region" description="Helical" evidence="10">
    <location>
        <begin position="912"/>
        <end position="930"/>
    </location>
</feature>
<gene>
    <name evidence="11" type="ORF">TAV2_LOCUS12350</name>
</gene>
<keyword evidence="6" id="KW-0406">Ion transport</keyword>
<evidence type="ECO:0000256" key="8">
    <source>
        <dbReference type="ARBA" id="ARBA00023136"/>
    </source>
</evidence>
<feature type="region of interest" description="Disordered" evidence="9">
    <location>
        <begin position="359"/>
        <end position="396"/>
    </location>
</feature>
<reference evidence="11 12" key="1">
    <citation type="submission" date="2022-03" db="EMBL/GenBank/DDBJ databases">
        <authorList>
            <person name="Nunn A."/>
            <person name="Chopra R."/>
            <person name="Nunn A."/>
            <person name="Contreras Garrido A."/>
        </authorList>
    </citation>
    <scope>NUCLEOTIDE SEQUENCE [LARGE SCALE GENOMIC DNA]</scope>
</reference>
<sequence>MDMERLESPNISTTTTTSQVLFSAKLKEMLSTTNVVVVEAWNTSTTQTQTLHRPSLLHPTFYWSYNCEVLFPGWPGSSRSMYALAIIFVFFLAFLAEWLTRCSDAASSIKPEADKLAKVAFRTAMYAVKSGFSYLVILAVVSFNGGVFLAAILGHAFGFAVFRGRAFRNVGRVDGVSRLPRALWWITNGCDDRIPPLLLQTVIVLVVVLLAGAQFPALKAVFPIPQTVPAAAEIDGHPYGRRPEDVSRRRVEVAVEKDAGEEAETAPQGAIYEMRKRAELKAAVAELERPWEPVQKPPNLFSVCADEQVKVLADRFQKPGGFDLWTERDGPQLFETADDLPSARFFPKGVVHSVKPYRRLPSSVDSDGGENSPEREEIGVRLEGSGEGSRVSGLNRGRRVRKRVGISGVARKEEGKKVENRVNGGKSRNGGRSQITNNAENLYDKGEMASTTTLSIETFTSSYTQCITMRESFIMRSNAREIEEFLVEVVNEKDHSLEDEGFDVSIVVQHNGKRYAYDHKVWELGTSKMEHKKIGAEFQDSYEDQHKWVLDSSLDSRGRVPLRARTGAWKAALFIIAIEFSERLSYFGLATNLVVYLTTILHQDLKMAIRNVNYWSGVTTLMPLLGGFVADAYLGRYTAVLVATTIYLMGLVLLTMSWFIPGLKPCHEEVCVEARKAHEIAFFIAMYLISIGTGGHKPSLESFGADQFDDDHVQERKMKMSYFNWWCVALCAGILTAVTAVVYIEDRVGWGVAGIILTSVMAISLAIFLVGKQSYRYRSPSGSSLTPMLQVFVAAIAKRNLPYPSDPSLLHEVPKAEFTNGRLLSHTNHLKFLDKAAIIEDKSPLALEKQSPWRLVTLTKVEEAKLIINVIPVWLSSLAFGLCATQTTTFFIKQATIMDRHIAGNNSFTVPPASMFSLTALACIISVTIYDKLLVPLLRRITRNQRGINILQRIGTGMLFSLITMIIAALVEKKRLDRTENNKPMSVIWLAPQFIVIGVADAFTLVGLQEYFYDQVPDSMRSLGIAFYLSVIGAASFVNNLLITAVDTLAEDFSAKSWFGKDLNSSRLDRFYWFLAGVTAANICVFVIVAKRCPYKSVQSSQVFTDSSVSVA</sequence>
<dbReference type="PROSITE" id="PS01022">
    <property type="entry name" value="PTR2_1"/>
    <property type="match status" value="1"/>
</dbReference>
<dbReference type="Pfam" id="PF00854">
    <property type="entry name" value="PTR2"/>
    <property type="match status" value="1"/>
</dbReference>
<feature type="transmembrane region" description="Helical" evidence="10">
    <location>
        <begin position="614"/>
        <end position="634"/>
    </location>
</feature>
<feature type="transmembrane region" description="Helical" evidence="10">
    <location>
        <begin position="1070"/>
        <end position="1090"/>
    </location>
</feature>
<dbReference type="AlphaFoldDB" id="A0AAU9SB80"/>
<comment type="subcellular location">
    <subcellularLocation>
        <location evidence="1">Membrane</location>
        <topology evidence="1">Multi-pass membrane protein</topology>
    </subcellularLocation>
</comment>
<dbReference type="InterPro" id="IPR000109">
    <property type="entry name" value="POT_fam"/>
</dbReference>
<evidence type="ECO:0000256" key="4">
    <source>
        <dbReference type="ARBA" id="ARBA00022553"/>
    </source>
</evidence>
<dbReference type="GO" id="GO:0071916">
    <property type="term" value="F:dipeptide transmembrane transporter activity"/>
    <property type="evidence" value="ECO:0007669"/>
    <property type="project" value="InterPro"/>
</dbReference>
<dbReference type="InterPro" id="IPR044739">
    <property type="entry name" value="NRT1/PTR"/>
</dbReference>
<feature type="compositionally biased region" description="Polar residues" evidence="9">
    <location>
        <begin position="430"/>
        <end position="439"/>
    </location>
</feature>
<feature type="transmembrane region" description="Helical" evidence="10">
    <location>
        <begin position="640"/>
        <end position="660"/>
    </location>
</feature>
<feature type="transmembrane region" description="Helical" evidence="10">
    <location>
        <begin position="991"/>
        <end position="1013"/>
    </location>
</feature>
<dbReference type="Proteomes" id="UP000836841">
    <property type="component" value="Chromosome 4"/>
</dbReference>
<protein>
    <submittedName>
        <fullName evidence="11">Uncharacterized protein</fullName>
    </submittedName>
</protein>
<comment type="similarity">
    <text evidence="2">Belongs to the major facilitator superfamily. Proton-dependent oligopeptide transporter (POT/PTR) (TC 2.A.17) family.</text>
</comment>
<dbReference type="InterPro" id="IPR007274">
    <property type="entry name" value="Cop_transporter"/>
</dbReference>
<evidence type="ECO:0000256" key="10">
    <source>
        <dbReference type="SAM" id="Phobius"/>
    </source>
</evidence>
<keyword evidence="5 10" id="KW-0812">Transmembrane</keyword>
<keyword evidence="6" id="KW-0813">Transport</keyword>
<keyword evidence="7 10" id="KW-1133">Transmembrane helix</keyword>
<evidence type="ECO:0000256" key="3">
    <source>
        <dbReference type="ARBA" id="ARBA00006921"/>
    </source>
</evidence>
<feature type="transmembrane region" description="Helical" evidence="10">
    <location>
        <begin position="866"/>
        <end position="892"/>
    </location>
</feature>
<dbReference type="CDD" id="cd17417">
    <property type="entry name" value="MFS_NPF5"/>
    <property type="match status" value="1"/>
</dbReference>
<dbReference type="SUPFAM" id="SSF103473">
    <property type="entry name" value="MFS general substrate transporter"/>
    <property type="match status" value="1"/>
</dbReference>
<feature type="region of interest" description="Disordered" evidence="9">
    <location>
        <begin position="411"/>
        <end position="439"/>
    </location>
</feature>
<feature type="compositionally biased region" description="Basic and acidic residues" evidence="9">
    <location>
        <begin position="411"/>
        <end position="420"/>
    </location>
</feature>
<dbReference type="GO" id="GO:0005375">
    <property type="term" value="F:copper ion transmembrane transporter activity"/>
    <property type="evidence" value="ECO:0007669"/>
    <property type="project" value="InterPro"/>
</dbReference>
<dbReference type="InterPro" id="IPR018456">
    <property type="entry name" value="PTR2_symporter_CS"/>
</dbReference>